<feature type="domain" description="VOC" evidence="1">
    <location>
        <begin position="2"/>
        <end position="140"/>
    </location>
</feature>
<keyword evidence="3" id="KW-1185">Reference proteome</keyword>
<name>A0ABW0ZSR6_9ACTN</name>
<accession>A0ABW0ZSR6</accession>
<dbReference type="Pfam" id="PF00903">
    <property type="entry name" value="Glyoxalase"/>
    <property type="match status" value="1"/>
</dbReference>
<dbReference type="Gene3D" id="3.10.180.10">
    <property type="entry name" value="2,3-Dihydroxybiphenyl 1,2-Dioxygenase, domain 1"/>
    <property type="match status" value="1"/>
</dbReference>
<sequence>MTILETAIVAARPQALADYYRTVFALEPEWSIELTDEAFAASGLGVPCQVICLRTPSGQRLKFLGPARRPRTGHGGPPVIEHAGAPLFTLVVDALEEVVRASRAAGGGVLGDGTVIDVKPGVRVTFLTDPEGNAVELIERAS</sequence>
<evidence type="ECO:0000313" key="2">
    <source>
        <dbReference type="EMBL" id="MFC5745732.1"/>
    </source>
</evidence>
<gene>
    <name evidence="2" type="ORF">ACFPZN_08955</name>
</gene>
<dbReference type="InterPro" id="IPR004360">
    <property type="entry name" value="Glyas_Fos-R_dOase_dom"/>
</dbReference>
<dbReference type="InterPro" id="IPR029068">
    <property type="entry name" value="Glyas_Bleomycin-R_OHBP_Dase"/>
</dbReference>
<reference evidence="3" key="1">
    <citation type="journal article" date="2019" name="Int. J. Syst. Evol. Microbiol.">
        <title>The Global Catalogue of Microorganisms (GCM) 10K type strain sequencing project: providing services to taxonomists for standard genome sequencing and annotation.</title>
        <authorList>
            <consortium name="The Broad Institute Genomics Platform"/>
            <consortium name="The Broad Institute Genome Sequencing Center for Infectious Disease"/>
            <person name="Wu L."/>
            <person name="Ma J."/>
        </authorList>
    </citation>
    <scope>NUCLEOTIDE SEQUENCE [LARGE SCALE GENOMIC DNA]</scope>
    <source>
        <strain evidence="3">KCTC 42087</strain>
    </source>
</reference>
<dbReference type="PROSITE" id="PS51819">
    <property type="entry name" value="VOC"/>
    <property type="match status" value="1"/>
</dbReference>
<evidence type="ECO:0000313" key="3">
    <source>
        <dbReference type="Proteomes" id="UP001596074"/>
    </source>
</evidence>
<comment type="caution">
    <text evidence="2">The sequence shown here is derived from an EMBL/GenBank/DDBJ whole genome shotgun (WGS) entry which is preliminary data.</text>
</comment>
<organism evidence="2 3">
    <name type="scientific">Actinomadura rugatobispora</name>
    <dbReference type="NCBI Taxonomy" id="1994"/>
    <lineage>
        <taxon>Bacteria</taxon>
        <taxon>Bacillati</taxon>
        <taxon>Actinomycetota</taxon>
        <taxon>Actinomycetes</taxon>
        <taxon>Streptosporangiales</taxon>
        <taxon>Thermomonosporaceae</taxon>
        <taxon>Actinomadura</taxon>
    </lineage>
</organism>
<dbReference type="Proteomes" id="UP001596074">
    <property type="component" value="Unassembled WGS sequence"/>
</dbReference>
<proteinExistence type="predicted"/>
<protein>
    <submittedName>
        <fullName evidence="2">VOC family protein</fullName>
    </submittedName>
</protein>
<dbReference type="RefSeq" id="WP_378281357.1">
    <property type="nucleotide sequence ID" value="NZ_JBHSON010000010.1"/>
</dbReference>
<dbReference type="InterPro" id="IPR037523">
    <property type="entry name" value="VOC_core"/>
</dbReference>
<evidence type="ECO:0000259" key="1">
    <source>
        <dbReference type="PROSITE" id="PS51819"/>
    </source>
</evidence>
<dbReference type="EMBL" id="JBHSON010000010">
    <property type="protein sequence ID" value="MFC5745732.1"/>
    <property type="molecule type" value="Genomic_DNA"/>
</dbReference>
<dbReference type="SUPFAM" id="SSF54593">
    <property type="entry name" value="Glyoxalase/Bleomycin resistance protein/Dihydroxybiphenyl dioxygenase"/>
    <property type="match status" value="1"/>
</dbReference>
<dbReference type="CDD" id="cd06587">
    <property type="entry name" value="VOC"/>
    <property type="match status" value="1"/>
</dbReference>